<evidence type="ECO:0000256" key="3">
    <source>
        <dbReference type="ARBA" id="ARBA00022946"/>
    </source>
</evidence>
<dbReference type="SMART" id="SM00733">
    <property type="entry name" value="Mterf"/>
    <property type="match status" value="8"/>
</dbReference>
<keyword evidence="2" id="KW-0805">Transcription regulation</keyword>
<dbReference type="PANTHER" id="PTHR13068:SF173">
    <property type="entry name" value="EMB|CAB62602.1"/>
    <property type="match status" value="1"/>
</dbReference>
<dbReference type="AlphaFoldDB" id="A0AB32W2R4"/>
<evidence type="ECO:0000256" key="2">
    <source>
        <dbReference type="ARBA" id="ARBA00022472"/>
    </source>
</evidence>
<dbReference type="GO" id="GO:0003676">
    <property type="term" value="F:nucleic acid binding"/>
    <property type="evidence" value="ECO:0007669"/>
    <property type="project" value="InterPro"/>
</dbReference>
<dbReference type="Pfam" id="PF02536">
    <property type="entry name" value="mTERF"/>
    <property type="match status" value="2"/>
</dbReference>
<dbReference type="Gramene" id="Tc01v2_t009530.1">
    <property type="protein sequence ID" value="Tc01v2_p009530.1"/>
    <property type="gene ID" value="Tc01v2_g009530"/>
</dbReference>
<dbReference type="InterPro" id="IPR003690">
    <property type="entry name" value="MTERF"/>
</dbReference>
<name>A0AB32W2R4_THECC</name>
<dbReference type="GeneID" id="18611656"/>
<evidence type="ECO:0000313" key="4">
    <source>
        <dbReference type="Proteomes" id="UP000694886"/>
    </source>
</evidence>
<accession>A0AB32W2R4</accession>
<reference evidence="4" key="1">
    <citation type="journal article" date="1997" name="Nucleic Acids Res.">
        <title>tRNAscan-SE: a program for improved detection of transfer RNA genes in genomic sequence.</title>
        <authorList>
            <person name="Lowe T.M."/>
            <person name="Eddy S.R."/>
        </authorList>
    </citation>
    <scope>NUCLEOTIDE SEQUENCE [LARGE SCALE GENOMIC DNA]</scope>
    <source>
        <strain evidence="4">r\B97-61/B2</strain>
    </source>
</reference>
<gene>
    <name evidence="5" type="primary">LOC18611656</name>
</gene>
<comment type="similarity">
    <text evidence="1">Belongs to the mTERF family.</text>
</comment>
<keyword evidence="2" id="KW-0804">Transcription</keyword>
<dbReference type="FunFam" id="1.25.70.10:FF:000001">
    <property type="entry name" value="Mitochondrial transcription termination factor-like"/>
    <property type="match status" value="1"/>
</dbReference>
<dbReference type="Proteomes" id="UP000694886">
    <property type="component" value="Chromosome 1"/>
</dbReference>
<sequence length="391" mass="44937">MQVLKSSSVFSTSHFLNFPLKPKSVIFLLYYSSSLSSPCSSSSSTSVSNSPLFNYLVKNLDFTETQALSIASRYPNVKSFEKPQSVANFFRNLGFSNAQIAASVRNAPQILFANVETKLRPKIKFFQDLGLMGTHLDKFLSRNSVLLACSLDKKLIPSIQIVKRVLGNNDNKDLIKVFDRSNGFIASGRILKLSRNIEYLESCGIVGSQLSRLLRRQPRIFRMRESALRDLVSRVLDMGFSTDSRMLVHAVHTMNRLSEQTLKKKWELLKSYGFSENDCLDMFRKAPGLFRPSEEKMKLGIVFFMSIAKVDKNVLVSRPHLWMNSLEDRVIPRYRVWQIIKLKKLLKKEPSFLNLLDYKEREFLQFISSFTDDVEELLMAYKAHLLHTSEE</sequence>
<protein>
    <submittedName>
        <fullName evidence="5">Transcription termination factor 1b, mitochondrial</fullName>
    </submittedName>
</protein>
<dbReference type="PANTHER" id="PTHR13068">
    <property type="entry name" value="CGI-12 PROTEIN-RELATED"/>
    <property type="match status" value="1"/>
</dbReference>
<dbReference type="GO" id="GO:0006353">
    <property type="term" value="P:DNA-templated transcription termination"/>
    <property type="evidence" value="ECO:0007669"/>
    <property type="project" value="UniProtKB-KW"/>
</dbReference>
<dbReference type="Gene3D" id="1.25.70.10">
    <property type="entry name" value="Transcription termination factor 3, mitochondrial"/>
    <property type="match status" value="1"/>
</dbReference>
<keyword evidence="2" id="KW-0806">Transcription termination</keyword>
<dbReference type="InterPro" id="IPR038538">
    <property type="entry name" value="MTERF_sf"/>
</dbReference>
<dbReference type="RefSeq" id="XP_017972436.1">
    <property type="nucleotide sequence ID" value="XM_018116947.1"/>
</dbReference>
<dbReference type="KEGG" id="tcc:18611656"/>
<evidence type="ECO:0000256" key="1">
    <source>
        <dbReference type="ARBA" id="ARBA00007692"/>
    </source>
</evidence>
<proteinExistence type="inferred from homology"/>
<reference evidence="5" key="2">
    <citation type="submission" date="2025-08" db="UniProtKB">
        <authorList>
            <consortium name="RefSeq"/>
        </authorList>
    </citation>
    <scope>IDENTIFICATION</scope>
</reference>
<keyword evidence="3" id="KW-0809">Transit peptide</keyword>
<organism evidence="4 5">
    <name type="scientific">Theobroma cacao</name>
    <name type="common">Cacao</name>
    <name type="synonym">Cocoa</name>
    <dbReference type="NCBI Taxonomy" id="3641"/>
    <lineage>
        <taxon>Eukaryota</taxon>
        <taxon>Viridiplantae</taxon>
        <taxon>Streptophyta</taxon>
        <taxon>Embryophyta</taxon>
        <taxon>Tracheophyta</taxon>
        <taxon>Spermatophyta</taxon>
        <taxon>Magnoliopsida</taxon>
        <taxon>eudicotyledons</taxon>
        <taxon>Gunneridae</taxon>
        <taxon>Pentapetalae</taxon>
        <taxon>rosids</taxon>
        <taxon>malvids</taxon>
        <taxon>Malvales</taxon>
        <taxon>Malvaceae</taxon>
        <taxon>Byttnerioideae</taxon>
        <taxon>Theobroma</taxon>
    </lineage>
</organism>
<evidence type="ECO:0000313" key="5">
    <source>
        <dbReference type="RefSeq" id="XP_017972436.1"/>
    </source>
</evidence>